<evidence type="ECO:0000256" key="3">
    <source>
        <dbReference type="ARBA" id="ARBA00022723"/>
    </source>
</evidence>
<comment type="cofactor">
    <cofactor evidence="1">
        <name>Fe(3+)</name>
        <dbReference type="ChEBI" id="CHEBI:29034"/>
    </cofactor>
</comment>
<accession>A0ABW9E354</accession>
<name>A0ABW9E354_9BURK</name>
<keyword evidence="3" id="KW-0479">Metal-binding</keyword>
<sequence>MSDERIKTVVEDLERTLLVFIRKHQITHDEYRHATDLLVSSITAGEDSLLLDVFFAAEATDIGNLGRKASPQAIEGPFYVPGAPALEPPYIVPQRPNEGGDPLYFSGCVTGADGEALACTEMDFWQADADGLYSNIHPGIPDWNLRGRFRTDAQGRFEVKTILPPPYEIPKNGPAGRLLSVLGRHFFRPAHLHVKLRHSGYKELTSQIYFQGSDYIDSDVANAVRDGLVVPLRRKDSASELAARHLQRAYWEVRYDFALMPD</sequence>
<evidence type="ECO:0000313" key="9">
    <source>
        <dbReference type="Proteomes" id="UP001629432"/>
    </source>
</evidence>
<keyword evidence="9" id="KW-1185">Reference proteome</keyword>
<dbReference type="GO" id="GO:0051213">
    <property type="term" value="F:dioxygenase activity"/>
    <property type="evidence" value="ECO:0007669"/>
    <property type="project" value="UniProtKB-KW"/>
</dbReference>
<organism evidence="8 9">
    <name type="scientific">Paraburkholderia metrosideri</name>
    <dbReference type="NCBI Taxonomy" id="580937"/>
    <lineage>
        <taxon>Bacteria</taxon>
        <taxon>Pseudomonadati</taxon>
        <taxon>Pseudomonadota</taxon>
        <taxon>Betaproteobacteria</taxon>
        <taxon>Burkholderiales</taxon>
        <taxon>Burkholderiaceae</taxon>
        <taxon>Paraburkholderia</taxon>
    </lineage>
</organism>
<dbReference type="Gene3D" id="2.60.130.10">
    <property type="entry name" value="Aromatic compound dioxygenase"/>
    <property type="match status" value="1"/>
</dbReference>
<dbReference type="InterPro" id="IPR015889">
    <property type="entry name" value="Intradiol_dOase_core"/>
</dbReference>
<dbReference type="EMBL" id="JAQQCF010000046">
    <property type="protein sequence ID" value="MFM0641667.1"/>
    <property type="molecule type" value="Genomic_DNA"/>
</dbReference>
<keyword evidence="4 8" id="KW-0223">Dioxygenase</keyword>
<dbReference type="InterPro" id="IPR050770">
    <property type="entry name" value="Intradiol_RC_Dioxygenase"/>
</dbReference>
<dbReference type="RefSeq" id="WP_408242127.1">
    <property type="nucleotide sequence ID" value="NZ_JAQQCF010000046.1"/>
</dbReference>
<comment type="caution">
    <text evidence="8">The sequence shown here is derived from an EMBL/GenBank/DDBJ whole genome shotgun (WGS) entry which is preliminary data.</text>
</comment>
<evidence type="ECO:0000256" key="4">
    <source>
        <dbReference type="ARBA" id="ARBA00022964"/>
    </source>
</evidence>
<dbReference type="PANTHER" id="PTHR33711:SF7">
    <property type="entry name" value="INTRADIOL RING-CLEAVAGE DIOXYGENASES DOMAIN-CONTAINING PROTEIN-RELATED"/>
    <property type="match status" value="1"/>
</dbReference>
<dbReference type="Pfam" id="PF00775">
    <property type="entry name" value="Dioxygenase_C"/>
    <property type="match status" value="1"/>
</dbReference>
<dbReference type="PROSITE" id="PS00083">
    <property type="entry name" value="INTRADIOL_DIOXYGENAS"/>
    <property type="match status" value="1"/>
</dbReference>
<evidence type="ECO:0000256" key="5">
    <source>
        <dbReference type="ARBA" id="ARBA00023002"/>
    </source>
</evidence>
<reference evidence="8 9" key="1">
    <citation type="journal article" date="2024" name="Chem. Sci.">
        <title>Discovery of megapolipeptins by genome mining of a Burkholderiales bacteria collection.</title>
        <authorList>
            <person name="Paulo B.S."/>
            <person name="Recchia M.J.J."/>
            <person name="Lee S."/>
            <person name="Fergusson C.H."/>
            <person name="Romanowski S.B."/>
            <person name="Hernandez A."/>
            <person name="Krull N."/>
            <person name="Liu D.Y."/>
            <person name="Cavanagh H."/>
            <person name="Bos A."/>
            <person name="Gray C.A."/>
            <person name="Murphy B.T."/>
            <person name="Linington R.G."/>
            <person name="Eustaquio A.S."/>
        </authorList>
    </citation>
    <scope>NUCLEOTIDE SEQUENCE [LARGE SCALE GENOMIC DNA]</scope>
    <source>
        <strain evidence="8 9">RL17-338-BIC-A</strain>
    </source>
</reference>
<evidence type="ECO:0000259" key="7">
    <source>
        <dbReference type="PROSITE" id="PS00083"/>
    </source>
</evidence>
<protein>
    <submittedName>
        <fullName evidence="8">Dioxygenase</fullName>
    </submittedName>
</protein>
<keyword evidence="5" id="KW-0560">Oxidoreductase</keyword>
<dbReference type="Proteomes" id="UP001629432">
    <property type="component" value="Unassembled WGS sequence"/>
</dbReference>
<dbReference type="Pfam" id="PF04444">
    <property type="entry name" value="Dioxygenase_N"/>
    <property type="match status" value="1"/>
</dbReference>
<dbReference type="InterPro" id="IPR007535">
    <property type="entry name" value="Catechol_dOase_N"/>
</dbReference>
<dbReference type="PANTHER" id="PTHR33711">
    <property type="entry name" value="DIOXYGENASE, PUTATIVE (AFU_ORTHOLOGUE AFUA_2G02910)-RELATED"/>
    <property type="match status" value="1"/>
</dbReference>
<evidence type="ECO:0000256" key="1">
    <source>
        <dbReference type="ARBA" id="ARBA00001965"/>
    </source>
</evidence>
<dbReference type="SUPFAM" id="SSF49482">
    <property type="entry name" value="Aromatic compound dioxygenase"/>
    <property type="match status" value="1"/>
</dbReference>
<dbReference type="InterPro" id="IPR000627">
    <property type="entry name" value="Intradiol_dOase_C"/>
</dbReference>
<evidence type="ECO:0000256" key="2">
    <source>
        <dbReference type="ARBA" id="ARBA00007825"/>
    </source>
</evidence>
<feature type="domain" description="Intradiol ring-cleavage dioxygenases" evidence="7">
    <location>
        <begin position="105"/>
        <end position="133"/>
    </location>
</feature>
<gene>
    <name evidence="8" type="ORF">PQQ63_33770</name>
</gene>
<proteinExistence type="inferred from homology"/>
<keyword evidence="6" id="KW-0408">Iron</keyword>
<comment type="similarity">
    <text evidence="2">Belongs to the intradiol ring-cleavage dioxygenase family.</text>
</comment>
<evidence type="ECO:0000313" key="8">
    <source>
        <dbReference type="EMBL" id="MFM0641667.1"/>
    </source>
</evidence>
<evidence type="ECO:0000256" key="6">
    <source>
        <dbReference type="ARBA" id="ARBA00023004"/>
    </source>
</evidence>